<accession>A0A239WT00</accession>
<dbReference type="PRINTS" id="PR00778">
    <property type="entry name" value="HTHARSR"/>
</dbReference>
<dbReference type="InterPro" id="IPR001845">
    <property type="entry name" value="HTH_ArsR_DNA-bd_dom"/>
</dbReference>
<evidence type="ECO:0000313" key="6">
    <source>
        <dbReference type="Proteomes" id="UP000215332"/>
    </source>
</evidence>
<dbReference type="Gene3D" id="1.10.10.10">
    <property type="entry name" value="Winged helix-like DNA-binding domain superfamily/Winged helix DNA-binding domain"/>
    <property type="match status" value="1"/>
</dbReference>
<keyword evidence="2" id="KW-0238">DNA-binding</keyword>
<dbReference type="KEGG" id="cgrn:4412665_01434"/>
<dbReference type="CDD" id="cd00090">
    <property type="entry name" value="HTH_ARSR"/>
    <property type="match status" value="1"/>
</dbReference>
<evidence type="ECO:0000256" key="3">
    <source>
        <dbReference type="ARBA" id="ARBA00023163"/>
    </source>
</evidence>
<proteinExistence type="predicted"/>
<dbReference type="InterPro" id="IPR051081">
    <property type="entry name" value="HTH_MetalResp_TranReg"/>
</dbReference>
<evidence type="ECO:0000259" key="4">
    <source>
        <dbReference type="PROSITE" id="PS50987"/>
    </source>
</evidence>
<dbReference type="PANTHER" id="PTHR33154">
    <property type="entry name" value="TRANSCRIPTIONAL REGULATOR, ARSR FAMILY"/>
    <property type="match status" value="1"/>
</dbReference>
<dbReference type="Pfam" id="PF01022">
    <property type="entry name" value="HTH_5"/>
    <property type="match status" value="1"/>
</dbReference>
<dbReference type="GO" id="GO:0003677">
    <property type="term" value="F:DNA binding"/>
    <property type="evidence" value="ECO:0007669"/>
    <property type="project" value="UniProtKB-KW"/>
</dbReference>
<feature type="domain" description="HTH arsR-type" evidence="4">
    <location>
        <begin position="7"/>
        <end position="106"/>
    </location>
</feature>
<protein>
    <submittedName>
        <fullName evidence="5">Helix-turn-helix domain</fullName>
    </submittedName>
</protein>
<dbReference type="eggNOG" id="COG0640">
    <property type="taxonomic scope" value="Bacteria"/>
</dbReference>
<evidence type="ECO:0000256" key="2">
    <source>
        <dbReference type="ARBA" id="ARBA00023125"/>
    </source>
</evidence>
<dbReference type="AlphaFoldDB" id="A0A239WT00"/>
<dbReference type="InterPro" id="IPR036388">
    <property type="entry name" value="WH-like_DNA-bd_sf"/>
</dbReference>
<keyword evidence="3" id="KW-0804">Transcription</keyword>
<dbReference type="PANTHER" id="PTHR33154:SF12">
    <property type="entry name" value="TRANSCRIPTIONAL REGULATORY PROTEIN"/>
    <property type="match status" value="1"/>
</dbReference>
<dbReference type="Proteomes" id="UP000215332">
    <property type="component" value="Chromosome 1"/>
</dbReference>
<dbReference type="NCBIfam" id="NF033788">
    <property type="entry name" value="HTH_metalloreg"/>
    <property type="match status" value="1"/>
</dbReference>
<keyword evidence="1" id="KW-0805">Transcription regulation</keyword>
<dbReference type="InterPro" id="IPR036390">
    <property type="entry name" value="WH_DNA-bd_sf"/>
</dbReference>
<reference evidence="5 6" key="1">
    <citation type="submission" date="2017-06" db="EMBL/GenBank/DDBJ databases">
        <authorList>
            <consortium name="Pathogen Informatics"/>
        </authorList>
    </citation>
    <scope>NUCLEOTIDE SEQUENCE [LARGE SCALE GENOMIC DNA]</scope>
    <source>
        <strain evidence="5 6">NCTC11865</strain>
    </source>
</reference>
<dbReference type="RefSeq" id="WP_021103447.1">
    <property type="nucleotide sequence ID" value="NZ_JAWMSH010000062.1"/>
</dbReference>
<dbReference type="PROSITE" id="PS50987">
    <property type="entry name" value="HTH_ARSR_2"/>
    <property type="match status" value="1"/>
</dbReference>
<dbReference type="SMART" id="SM00418">
    <property type="entry name" value="HTH_ARSR"/>
    <property type="match status" value="1"/>
</dbReference>
<sequence>MGKYEDQPDREAIRLVHVCRALGDPLRLEAAALLFEAGELRCGDLAKSLGVPLSTLSPHLKTLREAGVTSARKEGTTRWSSLRVDDLNARFPGLVTALVAERSDHS</sequence>
<gene>
    <name evidence="5" type="ORF">SAMEA4412665_01434</name>
</gene>
<dbReference type="EMBL" id="LT906441">
    <property type="protein sequence ID" value="SNV36928.1"/>
    <property type="molecule type" value="Genomic_DNA"/>
</dbReference>
<dbReference type="GO" id="GO:0003700">
    <property type="term" value="F:DNA-binding transcription factor activity"/>
    <property type="evidence" value="ECO:0007669"/>
    <property type="project" value="InterPro"/>
</dbReference>
<evidence type="ECO:0000313" key="5">
    <source>
        <dbReference type="EMBL" id="SNV36928.1"/>
    </source>
</evidence>
<organism evidence="5 6">
    <name type="scientific">Cutibacterium granulosum</name>
    <dbReference type="NCBI Taxonomy" id="33011"/>
    <lineage>
        <taxon>Bacteria</taxon>
        <taxon>Bacillati</taxon>
        <taxon>Actinomycetota</taxon>
        <taxon>Actinomycetes</taxon>
        <taxon>Propionibacteriales</taxon>
        <taxon>Propionibacteriaceae</taxon>
        <taxon>Cutibacterium</taxon>
    </lineage>
</organism>
<dbReference type="SUPFAM" id="SSF46785">
    <property type="entry name" value="Winged helix' DNA-binding domain"/>
    <property type="match status" value="1"/>
</dbReference>
<name>A0A239WT00_9ACTN</name>
<evidence type="ECO:0000256" key="1">
    <source>
        <dbReference type="ARBA" id="ARBA00023015"/>
    </source>
</evidence>
<dbReference type="InterPro" id="IPR011991">
    <property type="entry name" value="ArsR-like_HTH"/>
</dbReference>